<name>A0A9P4U1S5_9PEZI</name>
<keyword evidence="3" id="KW-1185">Reference proteome</keyword>
<feature type="region of interest" description="Disordered" evidence="1">
    <location>
        <begin position="1"/>
        <end position="35"/>
    </location>
</feature>
<evidence type="ECO:0000256" key="1">
    <source>
        <dbReference type="SAM" id="MobiDB-lite"/>
    </source>
</evidence>
<organism evidence="2 3">
    <name type="scientific">Tothia fuscella</name>
    <dbReference type="NCBI Taxonomy" id="1048955"/>
    <lineage>
        <taxon>Eukaryota</taxon>
        <taxon>Fungi</taxon>
        <taxon>Dikarya</taxon>
        <taxon>Ascomycota</taxon>
        <taxon>Pezizomycotina</taxon>
        <taxon>Dothideomycetes</taxon>
        <taxon>Pleosporomycetidae</taxon>
        <taxon>Venturiales</taxon>
        <taxon>Cylindrosympodiaceae</taxon>
        <taxon>Tothia</taxon>
    </lineage>
</organism>
<dbReference type="Proteomes" id="UP000800235">
    <property type="component" value="Unassembled WGS sequence"/>
</dbReference>
<dbReference type="AlphaFoldDB" id="A0A9P4U1S5"/>
<gene>
    <name evidence="2" type="ORF">EJ08DRAFT_647097</name>
</gene>
<reference evidence="2" key="1">
    <citation type="journal article" date="2020" name="Stud. Mycol.">
        <title>101 Dothideomycetes genomes: a test case for predicting lifestyles and emergence of pathogens.</title>
        <authorList>
            <person name="Haridas S."/>
            <person name="Albert R."/>
            <person name="Binder M."/>
            <person name="Bloem J."/>
            <person name="Labutti K."/>
            <person name="Salamov A."/>
            <person name="Andreopoulos B."/>
            <person name="Baker S."/>
            <person name="Barry K."/>
            <person name="Bills G."/>
            <person name="Bluhm B."/>
            <person name="Cannon C."/>
            <person name="Castanera R."/>
            <person name="Culley D."/>
            <person name="Daum C."/>
            <person name="Ezra D."/>
            <person name="Gonzalez J."/>
            <person name="Henrissat B."/>
            <person name="Kuo A."/>
            <person name="Liang C."/>
            <person name="Lipzen A."/>
            <person name="Lutzoni F."/>
            <person name="Magnuson J."/>
            <person name="Mondo S."/>
            <person name="Nolan M."/>
            <person name="Ohm R."/>
            <person name="Pangilinan J."/>
            <person name="Park H.-J."/>
            <person name="Ramirez L."/>
            <person name="Alfaro M."/>
            <person name="Sun H."/>
            <person name="Tritt A."/>
            <person name="Yoshinaga Y."/>
            <person name="Zwiers L.-H."/>
            <person name="Turgeon B."/>
            <person name="Goodwin S."/>
            <person name="Spatafora J."/>
            <person name="Crous P."/>
            <person name="Grigoriev I."/>
        </authorList>
    </citation>
    <scope>NUCLEOTIDE SEQUENCE</scope>
    <source>
        <strain evidence="2">CBS 130266</strain>
    </source>
</reference>
<comment type="caution">
    <text evidence="2">The sequence shown here is derived from an EMBL/GenBank/DDBJ whole genome shotgun (WGS) entry which is preliminary data.</text>
</comment>
<evidence type="ECO:0000313" key="2">
    <source>
        <dbReference type="EMBL" id="KAF2433806.1"/>
    </source>
</evidence>
<proteinExistence type="predicted"/>
<evidence type="ECO:0000313" key="3">
    <source>
        <dbReference type="Proteomes" id="UP000800235"/>
    </source>
</evidence>
<dbReference type="EMBL" id="MU007019">
    <property type="protein sequence ID" value="KAF2433806.1"/>
    <property type="molecule type" value="Genomic_DNA"/>
</dbReference>
<protein>
    <submittedName>
        <fullName evidence="2">Uncharacterized protein</fullName>
    </submittedName>
</protein>
<feature type="compositionally biased region" description="Polar residues" evidence="1">
    <location>
        <begin position="12"/>
        <end position="34"/>
    </location>
</feature>
<accession>A0A9P4U1S5</accession>
<sequence>MSPPPNKEAKASTPTATTNHNTDVPSTHDGTSASPFMGLPQEIRDMIYKEALIHETGVIKATKPICLLRVSKQDSYESKKVLLTLVKDTPVKIAFAGTKRHTHQQIFFDICPHLIIMTDLNAAFDFFTKRDDLKTLNIRLYRPPSFRRVEYLNSKLYKPAADLFEKLRIVRVSEASHVSFQMQPLEECDMSQGEAMYDLLSVGYVDLGQYFQEAMRSARFAEGSWPQSIGESVEEFSVGFLMVLSDEDLM</sequence>